<reference evidence="1" key="2">
    <citation type="submission" date="2018-08" db="UniProtKB">
        <authorList>
            <consortium name="EnsemblPlants"/>
        </authorList>
    </citation>
    <scope>IDENTIFICATION</scope>
    <source>
        <strain evidence="1">Yugu1</strain>
    </source>
</reference>
<dbReference type="Proteomes" id="UP000004995">
    <property type="component" value="Unassembled WGS sequence"/>
</dbReference>
<dbReference type="InParanoid" id="K3ZBN3"/>
<name>K3ZBN3_SETIT</name>
<dbReference type="EMBL" id="AGNK02001431">
    <property type="status" value="NOT_ANNOTATED_CDS"/>
    <property type="molecule type" value="Genomic_DNA"/>
</dbReference>
<dbReference type="Gramene" id="KQL13158">
    <property type="protein sequence ID" value="KQL13158"/>
    <property type="gene ID" value="SETIT_023954mg"/>
</dbReference>
<reference evidence="2" key="1">
    <citation type="journal article" date="2012" name="Nat. Biotechnol.">
        <title>Reference genome sequence of the model plant Setaria.</title>
        <authorList>
            <person name="Bennetzen J.L."/>
            <person name="Schmutz J."/>
            <person name="Wang H."/>
            <person name="Percifield R."/>
            <person name="Hawkins J."/>
            <person name="Pontaroli A.C."/>
            <person name="Estep M."/>
            <person name="Feng L."/>
            <person name="Vaughn J.N."/>
            <person name="Grimwood J."/>
            <person name="Jenkins J."/>
            <person name="Barry K."/>
            <person name="Lindquist E."/>
            <person name="Hellsten U."/>
            <person name="Deshpande S."/>
            <person name="Wang X."/>
            <person name="Wu X."/>
            <person name="Mitros T."/>
            <person name="Triplett J."/>
            <person name="Yang X."/>
            <person name="Ye C.Y."/>
            <person name="Mauro-Herrera M."/>
            <person name="Wang L."/>
            <person name="Li P."/>
            <person name="Sharma M."/>
            <person name="Sharma R."/>
            <person name="Ronald P.C."/>
            <person name="Panaud O."/>
            <person name="Kellogg E.A."/>
            <person name="Brutnell T.P."/>
            <person name="Doust A.N."/>
            <person name="Tuskan G.A."/>
            <person name="Rokhsar D."/>
            <person name="Devos K.M."/>
        </authorList>
    </citation>
    <scope>NUCLEOTIDE SEQUENCE [LARGE SCALE GENOMIC DNA]</scope>
    <source>
        <strain evidence="2">cv. Yugu1</strain>
    </source>
</reference>
<dbReference type="EnsemblPlants" id="KQL13158">
    <property type="protein sequence ID" value="KQL13158"/>
    <property type="gene ID" value="SETIT_023954mg"/>
</dbReference>
<evidence type="ECO:0000313" key="1">
    <source>
        <dbReference type="EnsemblPlants" id="KQL13158"/>
    </source>
</evidence>
<dbReference type="AlphaFoldDB" id="K3ZBN3"/>
<protein>
    <submittedName>
        <fullName evidence="1">Uncharacterized protein</fullName>
    </submittedName>
</protein>
<accession>K3ZBN3</accession>
<evidence type="ECO:0000313" key="2">
    <source>
        <dbReference type="Proteomes" id="UP000004995"/>
    </source>
</evidence>
<proteinExistence type="predicted"/>
<dbReference type="HOGENOM" id="CLU_2946045_0_0_1"/>
<organism evidence="1 2">
    <name type="scientific">Setaria italica</name>
    <name type="common">Foxtail millet</name>
    <name type="synonym">Panicum italicum</name>
    <dbReference type="NCBI Taxonomy" id="4555"/>
    <lineage>
        <taxon>Eukaryota</taxon>
        <taxon>Viridiplantae</taxon>
        <taxon>Streptophyta</taxon>
        <taxon>Embryophyta</taxon>
        <taxon>Tracheophyta</taxon>
        <taxon>Spermatophyta</taxon>
        <taxon>Magnoliopsida</taxon>
        <taxon>Liliopsida</taxon>
        <taxon>Poales</taxon>
        <taxon>Poaceae</taxon>
        <taxon>PACMAD clade</taxon>
        <taxon>Panicoideae</taxon>
        <taxon>Panicodae</taxon>
        <taxon>Paniceae</taxon>
        <taxon>Cenchrinae</taxon>
        <taxon>Setaria</taxon>
    </lineage>
</organism>
<keyword evidence="2" id="KW-1185">Reference proteome</keyword>
<sequence length="60" mass="7077">MNMGIIDHSTESKLSKSHSYKMLTHRCYTCMLHRVIFYKIFEVRVTLSFPIKCLVEQGKP</sequence>